<feature type="coiled-coil region" evidence="1">
    <location>
        <begin position="484"/>
        <end position="511"/>
    </location>
</feature>
<dbReference type="SUPFAM" id="SSF56112">
    <property type="entry name" value="Protein kinase-like (PK-like)"/>
    <property type="match status" value="1"/>
</dbReference>
<dbReference type="KEGG" id="aaf:AURANDRAFT_71744"/>
<accession>F0YAZ0</accession>
<protein>
    <recommendedName>
        <fullName evidence="2">CS domain-containing protein</fullName>
    </recommendedName>
</protein>
<dbReference type="InParanoid" id="F0YAZ0"/>
<sequence length="870" mass="92785">MASMVGTIAPTPLTTEWLAAHGCDVEDGEDVDGEEPMEAGENGSISRVALRRRGGETRTLVAKRPPTSPAALSVAATQQWYARELFFYEALAGRLDATTIRAPRRAASALSAATGDFCLVLEDLAASGCRPFREGDAAAGAAALGRLHGSFLGAFDALDRGPLPVMPVHVELADFIEAFFVKCWASVKAGGVYDLGAEAAALVDAVAAPGVYASLTRRLAEPPLTLLHGDFRAANLMVDEGGAVVVYDWQFAALGNGGYDLAYFVALSAPVDERRRAEGALRAAYAAALAEASGAPAPPPDALARDANRGVLLGLASFVIGAATAGDAPASVATHRAGLERLSAAALDWGAVPRDLEAVKALQDTSFQEARDLVDLARQCYAEIEDDAARRAEREALCGELQTQVNAYLAKTRAARAESLAALDRRKAAPTDTAGDRILRKAVADLASQDYAAARAGVDAARAAFAADGVRGRETALGNLYASINAEEERATRAEIRREQDKAEAEEEARRRGRQLVAEQKMAAAFGGGGAGDAAEMGRRARKLVLLSLVGLSRGFAPRPDAATLRCDTRASSVAAGDAAAVESMRSARLDAVEDAEDMRKIFEAGADVQLTVEQEMELEDKLEDVGSVFDAEDMKRIFRKGAEAEGGAAGLKGDASSLGDLDDASFKLLMWKRLGQNDFDRIFKGPRVEFEIKNVGVAAASSDGHVVETTRSDGSPVAASAAPASSQPAVTKLRKKWIWNPSSVLDALRSAHSDSPSKREPKLLEKTEIVRERRKLAITKYSWLDEDTKIRIYIPIEDGRFQQPGAVSLECTDKSVTLVADLGDEVHTFAVPQLYDKIESGAFKVKPNKIVVTLKKPKESKFKWYDLKK</sequence>
<keyword evidence="4" id="KW-1185">Reference proteome</keyword>
<dbReference type="Proteomes" id="UP000002729">
    <property type="component" value="Unassembled WGS sequence"/>
</dbReference>
<dbReference type="OrthoDB" id="164025at2759"/>
<dbReference type="SUPFAM" id="SSF49764">
    <property type="entry name" value="HSP20-like chaperones"/>
    <property type="match status" value="1"/>
</dbReference>
<dbReference type="RefSeq" id="XP_009037542.1">
    <property type="nucleotide sequence ID" value="XM_009039294.1"/>
</dbReference>
<dbReference type="GO" id="GO:0005634">
    <property type="term" value="C:nucleus"/>
    <property type="evidence" value="ECO:0007669"/>
    <property type="project" value="TreeGrafter"/>
</dbReference>
<dbReference type="InterPro" id="IPR015897">
    <property type="entry name" value="CHK_kinase-like"/>
</dbReference>
<dbReference type="InterPro" id="IPR007052">
    <property type="entry name" value="CS_dom"/>
</dbReference>
<dbReference type="Gene3D" id="3.90.1200.10">
    <property type="match status" value="1"/>
</dbReference>
<dbReference type="InterPro" id="IPR052289">
    <property type="entry name" value="Calcyclin-binding_UBL-bridge"/>
</dbReference>
<dbReference type="GeneID" id="20228371"/>
<dbReference type="Gene3D" id="2.60.40.790">
    <property type="match status" value="1"/>
</dbReference>
<reference evidence="3 4" key="1">
    <citation type="journal article" date="2011" name="Proc. Natl. Acad. Sci. U.S.A.">
        <title>Niche of harmful alga Aureococcus anophagefferens revealed through ecogenomics.</title>
        <authorList>
            <person name="Gobler C.J."/>
            <person name="Berry D.L."/>
            <person name="Dyhrman S.T."/>
            <person name="Wilhelm S.W."/>
            <person name="Salamov A."/>
            <person name="Lobanov A.V."/>
            <person name="Zhang Y."/>
            <person name="Collier J.L."/>
            <person name="Wurch L.L."/>
            <person name="Kustka A.B."/>
            <person name="Dill B.D."/>
            <person name="Shah M."/>
            <person name="VerBerkmoes N.C."/>
            <person name="Kuo A."/>
            <person name="Terry A."/>
            <person name="Pangilinan J."/>
            <person name="Lindquist E.A."/>
            <person name="Lucas S."/>
            <person name="Paulsen I.T."/>
            <person name="Hattenrath-Lehmann T.K."/>
            <person name="Talmage S.C."/>
            <person name="Walker E.A."/>
            <person name="Koch F."/>
            <person name="Burson A.M."/>
            <person name="Marcoval M.A."/>
            <person name="Tang Y.Z."/>
            <person name="Lecleir G.R."/>
            <person name="Coyne K.J."/>
            <person name="Berg G.M."/>
            <person name="Bertrand E.M."/>
            <person name="Saito M.A."/>
            <person name="Gladyshev V.N."/>
            <person name="Grigoriev I.V."/>
        </authorList>
    </citation>
    <scope>NUCLEOTIDE SEQUENCE [LARGE SCALE GENOMIC DNA]</scope>
    <source>
        <strain evidence="4">CCMP 1984</strain>
    </source>
</reference>
<name>F0YAZ0_AURAN</name>
<dbReference type="EMBL" id="GL833130">
    <property type="protein sequence ID" value="EGB07537.1"/>
    <property type="molecule type" value="Genomic_DNA"/>
</dbReference>
<dbReference type="Pfam" id="PF01636">
    <property type="entry name" value="APH"/>
    <property type="match status" value="1"/>
</dbReference>
<dbReference type="InterPro" id="IPR008978">
    <property type="entry name" value="HSP20-like_chaperone"/>
</dbReference>
<evidence type="ECO:0000256" key="1">
    <source>
        <dbReference type="SAM" id="Coils"/>
    </source>
</evidence>
<dbReference type="InterPro" id="IPR011009">
    <property type="entry name" value="Kinase-like_dom_sf"/>
</dbReference>
<feature type="domain" description="CS" evidence="2">
    <location>
        <begin position="777"/>
        <end position="869"/>
    </location>
</feature>
<evidence type="ECO:0000259" key="2">
    <source>
        <dbReference type="PROSITE" id="PS51203"/>
    </source>
</evidence>
<dbReference type="PANTHER" id="PTHR13164">
    <property type="entry name" value="CALICYLIN BINDING PROTEIN"/>
    <property type="match status" value="1"/>
</dbReference>
<dbReference type="AlphaFoldDB" id="F0YAZ0"/>
<dbReference type="PANTHER" id="PTHR13164:SF6">
    <property type="entry name" value="CS DOMAIN-CONTAINING PROTEIN"/>
    <property type="match status" value="1"/>
</dbReference>
<evidence type="ECO:0000313" key="3">
    <source>
        <dbReference type="EMBL" id="EGB07537.1"/>
    </source>
</evidence>
<dbReference type="PROSITE" id="PS51203">
    <property type="entry name" value="CS"/>
    <property type="match status" value="1"/>
</dbReference>
<dbReference type="SMART" id="SM00587">
    <property type="entry name" value="CHK"/>
    <property type="match status" value="1"/>
</dbReference>
<organism evidence="4">
    <name type="scientific">Aureococcus anophagefferens</name>
    <name type="common">Harmful bloom alga</name>
    <dbReference type="NCBI Taxonomy" id="44056"/>
    <lineage>
        <taxon>Eukaryota</taxon>
        <taxon>Sar</taxon>
        <taxon>Stramenopiles</taxon>
        <taxon>Ochrophyta</taxon>
        <taxon>Pelagophyceae</taxon>
        <taxon>Pelagomonadales</taxon>
        <taxon>Pelagomonadaceae</taxon>
        <taxon>Aureococcus</taxon>
    </lineage>
</organism>
<dbReference type="InterPro" id="IPR002575">
    <property type="entry name" value="Aminoglycoside_PTrfase"/>
</dbReference>
<proteinExistence type="predicted"/>
<gene>
    <name evidence="3" type="ORF">AURANDRAFT_71744</name>
</gene>
<keyword evidence="1" id="KW-0175">Coiled coil</keyword>
<evidence type="ECO:0000313" key="4">
    <source>
        <dbReference type="Proteomes" id="UP000002729"/>
    </source>
</evidence>